<dbReference type="CDD" id="cd06423">
    <property type="entry name" value="CESA_like"/>
    <property type="match status" value="1"/>
</dbReference>
<dbReference type="RefSeq" id="WP_135246611.1">
    <property type="nucleotide sequence ID" value="NZ_SIHO01000003.1"/>
</dbReference>
<evidence type="ECO:0000256" key="3">
    <source>
        <dbReference type="ARBA" id="ARBA00022676"/>
    </source>
</evidence>
<keyword evidence="6" id="KW-1133">Transmembrane helix</keyword>
<comment type="subcellular location">
    <subcellularLocation>
        <location evidence="1">Cell membrane</location>
    </subcellularLocation>
</comment>
<dbReference type="AlphaFoldDB" id="A0A4Y9EKK8"/>
<name>A0A4Y9EKK8_9SPHN</name>
<evidence type="ECO:0000256" key="4">
    <source>
        <dbReference type="ARBA" id="ARBA00022679"/>
    </source>
</evidence>
<keyword evidence="9" id="KW-1185">Reference proteome</keyword>
<feature type="transmembrane region" description="Helical" evidence="6">
    <location>
        <begin position="257"/>
        <end position="276"/>
    </location>
</feature>
<dbReference type="InterPro" id="IPR001173">
    <property type="entry name" value="Glyco_trans_2-like"/>
</dbReference>
<feature type="transmembrane region" description="Helical" evidence="6">
    <location>
        <begin position="326"/>
        <end position="346"/>
    </location>
</feature>
<reference evidence="8 9" key="1">
    <citation type="submission" date="2019-02" db="EMBL/GenBank/DDBJ databases">
        <title>Polymorphobacter sp. isolated from the lake at the Tibet of China.</title>
        <authorList>
            <person name="Li A."/>
        </authorList>
    </citation>
    <scope>NUCLEOTIDE SEQUENCE [LARGE SCALE GENOMIC DNA]</scope>
    <source>
        <strain evidence="8 9">DJ1R-1</strain>
    </source>
</reference>
<dbReference type="Gene3D" id="3.90.550.10">
    <property type="entry name" value="Spore Coat Polysaccharide Biosynthesis Protein SpsA, Chain A"/>
    <property type="match status" value="1"/>
</dbReference>
<dbReference type="InterPro" id="IPR029044">
    <property type="entry name" value="Nucleotide-diphossugar_trans"/>
</dbReference>
<comment type="caution">
    <text evidence="8">The sequence shown here is derived from an EMBL/GenBank/DDBJ whole genome shotgun (WGS) entry which is preliminary data.</text>
</comment>
<evidence type="ECO:0000256" key="5">
    <source>
        <dbReference type="ARBA" id="ARBA00023136"/>
    </source>
</evidence>
<keyword evidence="6" id="KW-0812">Transmembrane</keyword>
<protein>
    <submittedName>
        <fullName evidence="8">Glycosyltransferase family 2 protein</fullName>
    </submittedName>
</protein>
<proteinExistence type="predicted"/>
<keyword evidence="3" id="KW-0328">Glycosyltransferase</keyword>
<feature type="transmembrane region" description="Helical" evidence="6">
    <location>
        <begin position="288"/>
        <end position="306"/>
    </location>
</feature>
<feature type="domain" description="Glycosyltransferase 2-like" evidence="7">
    <location>
        <begin position="15"/>
        <end position="138"/>
    </location>
</feature>
<evidence type="ECO:0000313" key="8">
    <source>
        <dbReference type="EMBL" id="TFU01107.1"/>
    </source>
</evidence>
<evidence type="ECO:0000256" key="2">
    <source>
        <dbReference type="ARBA" id="ARBA00022475"/>
    </source>
</evidence>
<dbReference type="Pfam" id="PF00535">
    <property type="entry name" value="Glycos_transf_2"/>
    <property type="match status" value="1"/>
</dbReference>
<dbReference type="Proteomes" id="UP000297737">
    <property type="component" value="Unassembled WGS sequence"/>
</dbReference>
<keyword evidence="4 8" id="KW-0808">Transferase</keyword>
<dbReference type="PANTHER" id="PTHR43646">
    <property type="entry name" value="GLYCOSYLTRANSFERASE"/>
    <property type="match status" value="1"/>
</dbReference>
<dbReference type="GO" id="GO:0016757">
    <property type="term" value="F:glycosyltransferase activity"/>
    <property type="evidence" value="ECO:0007669"/>
    <property type="project" value="UniProtKB-KW"/>
</dbReference>
<evidence type="ECO:0000256" key="6">
    <source>
        <dbReference type="SAM" id="Phobius"/>
    </source>
</evidence>
<dbReference type="GO" id="GO:0005886">
    <property type="term" value="C:plasma membrane"/>
    <property type="evidence" value="ECO:0007669"/>
    <property type="project" value="UniProtKB-SubCell"/>
</dbReference>
<keyword evidence="5 6" id="KW-0472">Membrane</keyword>
<accession>A0A4Y9EKK8</accession>
<dbReference type="SUPFAM" id="SSF53448">
    <property type="entry name" value="Nucleotide-diphospho-sugar transferases"/>
    <property type="match status" value="1"/>
</dbReference>
<sequence>MASAAPQMVAKRTLTIVIPAYNAEATLGDCLAAIAASERKPDELILYDDGSFDRTGEMARAAGAIVLRNDGPPGGPAVGRNAGVAIAKSELIVFVDADVSIHPTALGRLEAAFINDPKISAAFGSYDDRPRSQRSAALYANLRHHFVHQGGERQATTFWAGLGAIKADVFRAIGGFDVRYARPSIEDIELGVRLNRAGHAIALVPEALGKHCKDWGKRQLWRTDIMSRAVPWTQLIAAGRTQGAELNLVGTERLKSVLAHLCWLLPLAAMVFHFNARLGFLDSSPWHLGRWLLGFGVASGFAYVWLNREFLALLYRAGGLKTMVLGLGLHWMYHCYASVTFALVMLRQKLTPSTVGNAAPAINPMPPQAPPR</sequence>
<organism evidence="8 9">
    <name type="scientific">Glacieibacterium arshaanense</name>
    <dbReference type="NCBI Taxonomy" id="2511025"/>
    <lineage>
        <taxon>Bacteria</taxon>
        <taxon>Pseudomonadati</taxon>
        <taxon>Pseudomonadota</taxon>
        <taxon>Alphaproteobacteria</taxon>
        <taxon>Sphingomonadales</taxon>
        <taxon>Sphingosinicellaceae</taxon>
        <taxon>Glacieibacterium</taxon>
    </lineage>
</organism>
<dbReference type="EMBL" id="SIHO01000003">
    <property type="protein sequence ID" value="TFU01107.1"/>
    <property type="molecule type" value="Genomic_DNA"/>
</dbReference>
<dbReference type="OrthoDB" id="9771846at2"/>
<gene>
    <name evidence="8" type="ORF">EUV02_12395</name>
</gene>
<dbReference type="PANTHER" id="PTHR43646:SF2">
    <property type="entry name" value="GLYCOSYLTRANSFERASE 2-LIKE DOMAIN-CONTAINING PROTEIN"/>
    <property type="match status" value="1"/>
</dbReference>
<keyword evidence="2" id="KW-1003">Cell membrane</keyword>
<evidence type="ECO:0000256" key="1">
    <source>
        <dbReference type="ARBA" id="ARBA00004236"/>
    </source>
</evidence>
<evidence type="ECO:0000313" key="9">
    <source>
        <dbReference type="Proteomes" id="UP000297737"/>
    </source>
</evidence>
<evidence type="ECO:0000259" key="7">
    <source>
        <dbReference type="Pfam" id="PF00535"/>
    </source>
</evidence>